<evidence type="ECO:0000313" key="6">
    <source>
        <dbReference type="EMBL" id="KAK4117151.1"/>
    </source>
</evidence>
<dbReference type="InterPro" id="IPR053181">
    <property type="entry name" value="EcdB-like_regulator"/>
</dbReference>
<feature type="compositionally biased region" description="Polar residues" evidence="3">
    <location>
        <begin position="1"/>
        <end position="20"/>
    </location>
</feature>
<dbReference type="CDD" id="cd00067">
    <property type="entry name" value="GAL4"/>
    <property type="match status" value="1"/>
</dbReference>
<evidence type="ECO:0000259" key="5">
    <source>
        <dbReference type="PROSITE" id="PS50048"/>
    </source>
</evidence>
<keyword evidence="4" id="KW-1133">Transmembrane helix</keyword>
<feature type="domain" description="Zn(2)-C6 fungal-type" evidence="5">
    <location>
        <begin position="38"/>
        <end position="68"/>
    </location>
</feature>
<evidence type="ECO:0000256" key="1">
    <source>
        <dbReference type="ARBA" id="ARBA00022723"/>
    </source>
</evidence>
<keyword evidence="2" id="KW-0539">Nucleus</keyword>
<proteinExistence type="predicted"/>
<feature type="region of interest" description="Disordered" evidence="3">
    <location>
        <begin position="1"/>
        <end position="27"/>
    </location>
</feature>
<protein>
    <recommendedName>
        <fullName evidence="5">Zn(2)-C6 fungal-type domain-containing protein</fullName>
    </recommendedName>
</protein>
<dbReference type="AlphaFoldDB" id="A0AAN6TNA2"/>
<dbReference type="RefSeq" id="XP_064674721.1">
    <property type="nucleotide sequence ID" value="XM_064816481.1"/>
</dbReference>
<evidence type="ECO:0000256" key="4">
    <source>
        <dbReference type="SAM" id="Phobius"/>
    </source>
</evidence>
<comment type="caution">
    <text evidence="6">The sequence shown here is derived from an EMBL/GenBank/DDBJ whole genome shotgun (WGS) entry which is preliminary data.</text>
</comment>
<dbReference type="GO" id="GO:0000981">
    <property type="term" value="F:DNA-binding transcription factor activity, RNA polymerase II-specific"/>
    <property type="evidence" value="ECO:0007669"/>
    <property type="project" value="InterPro"/>
</dbReference>
<accession>A0AAN6TNA2</accession>
<evidence type="ECO:0000256" key="2">
    <source>
        <dbReference type="ARBA" id="ARBA00023242"/>
    </source>
</evidence>
<dbReference type="GO" id="GO:0008270">
    <property type="term" value="F:zinc ion binding"/>
    <property type="evidence" value="ECO:0007669"/>
    <property type="project" value="InterPro"/>
</dbReference>
<keyword evidence="1" id="KW-0479">Metal-binding</keyword>
<gene>
    <name evidence="6" type="ORF">N656DRAFT_785983</name>
</gene>
<evidence type="ECO:0000256" key="3">
    <source>
        <dbReference type="SAM" id="MobiDB-lite"/>
    </source>
</evidence>
<dbReference type="Proteomes" id="UP001302812">
    <property type="component" value="Unassembled WGS sequence"/>
</dbReference>
<feature type="region of interest" description="Disordered" evidence="3">
    <location>
        <begin position="480"/>
        <end position="500"/>
    </location>
</feature>
<feature type="transmembrane region" description="Helical" evidence="4">
    <location>
        <begin position="661"/>
        <end position="684"/>
    </location>
</feature>
<dbReference type="PANTHER" id="PTHR47785">
    <property type="entry name" value="ZN(II)2CYS6 TRANSCRIPTION FACTOR (EUROFUNG)-RELATED-RELATED"/>
    <property type="match status" value="1"/>
</dbReference>
<dbReference type="InterPro" id="IPR036864">
    <property type="entry name" value="Zn2-C6_fun-type_DNA-bd_sf"/>
</dbReference>
<feature type="compositionally biased region" description="Polar residues" evidence="3">
    <location>
        <begin position="105"/>
        <end position="116"/>
    </location>
</feature>
<keyword evidence="4" id="KW-0472">Membrane</keyword>
<feature type="compositionally biased region" description="Low complexity" evidence="3">
    <location>
        <begin position="483"/>
        <end position="500"/>
    </location>
</feature>
<name>A0AAN6TNA2_9PEZI</name>
<dbReference type="Gene3D" id="4.10.240.10">
    <property type="entry name" value="Zn(2)-C6 fungal-type DNA-binding domain"/>
    <property type="match status" value="1"/>
</dbReference>
<dbReference type="InterPro" id="IPR001138">
    <property type="entry name" value="Zn2Cys6_DnaBD"/>
</dbReference>
<feature type="region of interest" description="Disordered" evidence="3">
    <location>
        <begin position="105"/>
        <end position="129"/>
    </location>
</feature>
<reference evidence="6" key="1">
    <citation type="journal article" date="2023" name="Mol. Phylogenet. Evol.">
        <title>Genome-scale phylogeny and comparative genomics of the fungal order Sordariales.</title>
        <authorList>
            <person name="Hensen N."/>
            <person name="Bonometti L."/>
            <person name="Westerberg I."/>
            <person name="Brannstrom I.O."/>
            <person name="Guillou S."/>
            <person name="Cros-Aarteil S."/>
            <person name="Calhoun S."/>
            <person name="Haridas S."/>
            <person name="Kuo A."/>
            <person name="Mondo S."/>
            <person name="Pangilinan J."/>
            <person name="Riley R."/>
            <person name="LaButti K."/>
            <person name="Andreopoulos B."/>
            <person name="Lipzen A."/>
            <person name="Chen C."/>
            <person name="Yan M."/>
            <person name="Daum C."/>
            <person name="Ng V."/>
            <person name="Clum A."/>
            <person name="Steindorff A."/>
            <person name="Ohm R.A."/>
            <person name="Martin F."/>
            <person name="Silar P."/>
            <person name="Natvig D.O."/>
            <person name="Lalanne C."/>
            <person name="Gautier V."/>
            <person name="Ament-Velasquez S.L."/>
            <person name="Kruys A."/>
            <person name="Hutchinson M.I."/>
            <person name="Powell A.J."/>
            <person name="Barry K."/>
            <person name="Miller A.N."/>
            <person name="Grigoriev I.V."/>
            <person name="Debuchy R."/>
            <person name="Gladieux P."/>
            <person name="Hiltunen Thoren M."/>
            <person name="Johannesson H."/>
        </authorList>
    </citation>
    <scope>NUCLEOTIDE SEQUENCE</scope>
    <source>
        <strain evidence="6">CBS 508.74</strain>
    </source>
</reference>
<dbReference type="GeneID" id="89940606"/>
<dbReference type="EMBL" id="MU853332">
    <property type="protein sequence ID" value="KAK4117151.1"/>
    <property type="molecule type" value="Genomic_DNA"/>
</dbReference>
<dbReference type="InterPro" id="IPR007219">
    <property type="entry name" value="XnlR_reg_dom"/>
</dbReference>
<dbReference type="SMART" id="SM00066">
    <property type="entry name" value="GAL4"/>
    <property type="match status" value="1"/>
</dbReference>
<dbReference type="Pfam" id="PF00172">
    <property type="entry name" value="Zn_clus"/>
    <property type="match status" value="1"/>
</dbReference>
<dbReference type="PROSITE" id="PS00463">
    <property type="entry name" value="ZN2_CY6_FUNGAL_1"/>
    <property type="match status" value="1"/>
</dbReference>
<evidence type="ECO:0000313" key="7">
    <source>
        <dbReference type="Proteomes" id="UP001302812"/>
    </source>
</evidence>
<dbReference type="GO" id="GO:0006351">
    <property type="term" value="P:DNA-templated transcription"/>
    <property type="evidence" value="ECO:0007669"/>
    <property type="project" value="InterPro"/>
</dbReference>
<keyword evidence="7" id="KW-1185">Reference proteome</keyword>
<dbReference type="CDD" id="cd12148">
    <property type="entry name" value="fungal_TF_MHR"/>
    <property type="match status" value="1"/>
</dbReference>
<reference evidence="6" key="2">
    <citation type="submission" date="2023-05" db="EMBL/GenBank/DDBJ databases">
        <authorList>
            <consortium name="Lawrence Berkeley National Laboratory"/>
            <person name="Steindorff A."/>
            <person name="Hensen N."/>
            <person name="Bonometti L."/>
            <person name="Westerberg I."/>
            <person name="Brannstrom I.O."/>
            <person name="Guillou S."/>
            <person name="Cros-Aarteil S."/>
            <person name="Calhoun S."/>
            <person name="Haridas S."/>
            <person name="Kuo A."/>
            <person name="Mondo S."/>
            <person name="Pangilinan J."/>
            <person name="Riley R."/>
            <person name="Labutti K."/>
            <person name="Andreopoulos B."/>
            <person name="Lipzen A."/>
            <person name="Chen C."/>
            <person name="Yanf M."/>
            <person name="Daum C."/>
            <person name="Ng V."/>
            <person name="Clum A."/>
            <person name="Ohm R."/>
            <person name="Martin F."/>
            <person name="Silar P."/>
            <person name="Natvig D."/>
            <person name="Lalanne C."/>
            <person name="Gautier V."/>
            <person name="Ament-Velasquez S.L."/>
            <person name="Kruys A."/>
            <person name="Hutchinson M.I."/>
            <person name="Powell A.J."/>
            <person name="Barry K."/>
            <person name="Miller A.N."/>
            <person name="Grigoriev I.V."/>
            <person name="Debuchy R."/>
            <person name="Gladieux P."/>
            <person name="Thoren M.H."/>
            <person name="Johannesson H."/>
        </authorList>
    </citation>
    <scope>NUCLEOTIDE SEQUENCE</scope>
    <source>
        <strain evidence="6">CBS 508.74</strain>
    </source>
</reference>
<dbReference type="Pfam" id="PF04082">
    <property type="entry name" value="Fungal_trans"/>
    <property type="match status" value="1"/>
</dbReference>
<dbReference type="GO" id="GO:0003677">
    <property type="term" value="F:DNA binding"/>
    <property type="evidence" value="ECO:0007669"/>
    <property type="project" value="InterPro"/>
</dbReference>
<dbReference type="PANTHER" id="PTHR47785:SF6">
    <property type="entry name" value="ZN(II)2CYS6 TRANSCRIPTION FACTOR (EUROFUNG)"/>
    <property type="match status" value="1"/>
</dbReference>
<sequence>MSDLSTTPVTQTSNNSSSVLFPSGPGLRKERGAIAAQACDTCRSRKQRCDEQRPKCGTCQKFKLECNYREPQPTKKDKTLVEILDRIKNLEGKIDSLSQRGLLSPSTSVGPPLQTSAIPPAAPLAPAPDLGPSIPASAFQFPTTSSTASGEEGHYQYVSSVYQVLKWPAIQRHLASIQPKLHRVDLSALERDGPASMMAPYRSLNQEALPTDTSASVARGPGLSIHNAVPGQVPMPTLDLSWDTVQRLSKAYFDSINLFFPILSRESFMSETLPAVFNHGFSESMSATIAYLVFALGEAALAGADGIPVHIYNGHASGVRGGTKERPPGLDYFNEARRRMGFHLSECSLENVQMFALASAYYGTCFHYMGLWRMTTSASLACQALVTSNPNSLSSPQADLIRRAFWHCSIMETALNLELCVPLTGLERMGSVVGLPDFSGPFCEEDYISNQESHFQEHFASQIVLRRLLVDFHGTLSQNTGGTSSLAPASTPFTPSTTSPGLSQVTIQQLALQLEQWRGMLPAYLRWQEDSPGAFPNSTTDLYNTSLYTPATTPITPPMPTATTSQPAAPSATAPLMFTTDLDAIPPRYSYALDVQVALLRSRYYYTKYLIHRPFLYKALHYPDAMVHEDAVGVAECLKSMLKWPVAMSPTCRHKRLVPCLFFFTQNFFGILVLLHLTTTVPILRRIRSTLCGERFELDAGETVGLYLDWLRDLKAIDPGAAWHWEVVKAIYELDE</sequence>
<keyword evidence="4" id="KW-0812">Transmembrane</keyword>
<dbReference type="SUPFAM" id="SSF57701">
    <property type="entry name" value="Zn2/Cys6 DNA-binding domain"/>
    <property type="match status" value="1"/>
</dbReference>
<dbReference type="PROSITE" id="PS50048">
    <property type="entry name" value="ZN2_CY6_FUNGAL_2"/>
    <property type="match status" value="1"/>
</dbReference>
<organism evidence="6 7">
    <name type="scientific">Canariomyces notabilis</name>
    <dbReference type="NCBI Taxonomy" id="2074819"/>
    <lineage>
        <taxon>Eukaryota</taxon>
        <taxon>Fungi</taxon>
        <taxon>Dikarya</taxon>
        <taxon>Ascomycota</taxon>
        <taxon>Pezizomycotina</taxon>
        <taxon>Sordariomycetes</taxon>
        <taxon>Sordariomycetidae</taxon>
        <taxon>Sordariales</taxon>
        <taxon>Chaetomiaceae</taxon>
        <taxon>Canariomyces</taxon>
    </lineage>
</organism>